<accession>A0ABY8XU47</accession>
<dbReference type="Proteomes" id="UP001227101">
    <property type="component" value="Chromosome"/>
</dbReference>
<name>A0ABY8XU47_9PSEU</name>
<reference evidence="3 4" key="1">
    <citation type="submission" date="2023-06" db="EMBL/GenBank/DDBJ databases">
        <authorList>
            <person name="Oyuntsetseg B."/>
            <person name="Kim S.B."/>
        </authorList>
    </citation>
    <scope>NUCLEOTIDE SEQUENCE [LARGE SCALE GENOMIC DNA]</scope>
    <source>
        <strain evidence="3 4">2-2</strain>
    </source>
</reference>
<evidence type="ECO:0000313" key="3">
    <source>
        <dbReference type="EMBL" id="WIV59118.1"/>
    </source>
</evidence>
<keyword evidence="2" id="KW-0732">Signal</keyword>
<dbReference type="EMBL" id="CP127173">
    <property type="protein sequence ID" value="WIV59118.1"/>
    <property type="molecule type" value="Genomic_DNA"/>
</dbReference>
<feature type="region of interest" description="Disordered" evidence="1">
    <location>
        <begin position="32"/>
        <end position="77"/>
    </location>
</feature>
<sequence>MPKKRLKATIAGGVVLAGLLAGASVAYATTGEGGGCGQAPAMTSASGPTGGTADPSAGPPDDPLCVARVAPLPPTSY</sequence>
<feature type="chain" id="PRO_5046487789" evidence="2">
    <location>
        <begin position="29"/>
        <end position="77"/>
    </location>
</feature>
<organism evidence="3 4">
    <name type="scientific">Amycolatopsis nalaikhensis</name>
    <dbReference type="NCBI Taxonomy" id="715472"/>
    <lineage>
        <taxon>Bacteria</taxon>
        <taxon>Bacillati</taxon>
        <taxon>Actinomycetota</taxon>
        <taxon>Actinomycetes</taxon>
        <taxon>Pseudonocardiales</taxon>
        <taxon>Pseudonocardiaceae</taxon>
        <taxon>Amycolatopsis</taxon>
    </lineage>
</organism>
<proteinExistence type="predicted"/>
<dbReference type="RefSeq" id="WP_285456592.1">
    <property type="nucleotide sequence ID" value="NZ_CP127173.1"/>
</dbReference>
<keyword evidence="4" id="KW-1185">Reference proteome</keyword>
<evidence type="ECO:0000313" key="4">
    <source>
        <dbReference type="Proteomes" id="UP001227101"/>
    </source>
</evidence>
<evidence type="ECO:0000256" key="2">
    <source>
        <dbReference type="SAM" id="SignalP"/>
    </source>
</evidence>
<feature type="signal peptide" evidence="2">
    <location>
        <begin position="1"/>
        <end position="28"/>
    </location>
</feature>
<gene>
    <name evidence="3" type="ORF">QP939_11050</name>
</gene>
<evidence type="ECO:0000256" key="1">
    <source>
        <dbReference type="SAM" id="MobiDB-lite"/>
    </source>
</evidence>
<protein>
    <submittedName>
        <fullName evidence="3">Uncharacterized protein</fullName>
    </submittedName>
</protein>